<dbReference type="PROSITE" id="PS51257">
    <property type="entry name" value="PROKAR_LIPOPROTEIN"/>
    <property type="match status" value="1"/>
</dbReference>
<dbReference type="Proteomes" id="UP000654345">
    <property type="component" value="Unassembled WGS sequence"/>
</dbReference>
<keyword evidence="9" id="KW-1185">Reference proteome</keyword>
<evidence type="ECO:0000313" key="8">
    <source>
        <dbReference type="EMBL" id="GHO60623.1"/>
    </source>
</evidence>
<evidence type="ECO:0000313" key="9">
    <source>
        <dbReference type="Proteomes" id="UP000654345"/>
    </source>
</evidence>
<dbReference type="PANTHER" id="PTHR30482">
    <property type="entry name" value="HIGH-AFFINITY BRANCHED-CHAIN AMINO ACID TRANSPORT SYSTEM PERMEASE"/>
    <property type="match status" value="1"/>
</dbReference>
<comment type="caution">
    <text evidence="8">The sequence shown here is derived from an EMBL/GenBank/DDBJ whole genome shotgun (WGS) entry which is preliminary data.</text>
</comment>
<protein>
    <submittedName>
        <fullName evidence="8">Amino acid ABC transporter permease</fullName>
    </submittedName>
</protein>
<feature type="transmembrane region" description="Helical" evidence="7">
    <location>
        <begin position="28"/>
        <end position="48"/>
    </location>
</feature>
<dbReference type="Pfam" id="PF02653">
    <property type="entry name" value="BPD_transp_2"/>
    <property type="match status" value="1"/>
</dbReference>
<dbReference type="EMBL" id="BNJG01000006">
    <property type="protein sequence ID" value="GHO60623.1"/>
    <property type="molecule type" value="Genomic_DNA"/>
</dbReference>
<proteinExistence type="predicted"/>
<keyword evidence="3 7" id="KW-0812">Transmembrane</keyword>
<gene>
    <name evidence="8" type="ORF">KSB_90980</name>
</gene>
<keyword evidence="2" id="KW-1003">Cell membrane</keyword>
<feature type="transmembrane region" description="Helical" evidence="7">
    <location>
        <begin position="115"/>
        <end position="135"/>
    </location>
</feature>
<evidence type="ECO:0000256" key="7">
    <source>
        <dbReference type="SAM" id="Phobius"/>
    </source>
</evidence>
<feature type="transmembrane region" description="Helical" evidence="7">
    <location>
        <begin position="209"/>
        <end position="230"/>
    </location>
</feature>
<dbReference type="PANTHER" id="PTHR30482:SF10">
    <property type="entry name" value="HIGH-AFFINITY BRANCHED-CHAIN AMINO ACID TRANSPORT PROTEIN BRAE"/>
    <property type="match status" value="1"/>
</dbReference>
<reference evidence="8 9" key="1">
    <citation type="journal article" date="2021" name="Int. J. Syst. Evol. Microbiol.">
        <title>Reticulibacter mediterranei gen. nov., sp. nov., within the new family Reticulibacteraceae fam. nov., and Ktedonospora formicarum gen. nov., sp. nov., Ktedonobacter robiniae sp. nov., Dictyobacter formicarum sp. nov. and Dictyobacter arantiisoli sp. nov., belonging to the class Ktedonobacteria.</title>
        <authorList>
            <person name="Yabe S."/>
            <person name="Zheng Y."/>
            <person name="Wang C.M."/>
            <person name="Sakai Y."/>
            <person name="Abe K."/>
            <person name="Yokota A."/>
            <person name="Donadio S."/>
            <person name="Cavaletti L."/>
            <person name="Monciardini P."/>
        </authorList>
    </citation>
    <scope>NUCLEOTIDE SEQUENCE [LARGE SCALE GENOMIC DNA]</scope>
    <source>
        <strain evidence="8 9">SOSP1-30</strain>
    </source>
</reference>
<evidence type="ECO:0000256" key="2">
    <source>
        <dbReference type="ARBA" id="ARBA00022475"/>
    </source>
</evidence>
<dbReference type="RefSeq" id="WP_201376697.1">
    <property type="nucleotide sequence ID" value="NZ_BNJG01000006.1"/>
</dbReference>
<sequence length="353" mass="37995">MRIATFAGGGILLVFACAFPLLFSDPTVTTIAVFTLIFAVATSGWNILAGYTGYVALGHAAYFGLGAYALAILCQDWHIAGGYAPFLLVPLAGLIAALIAIPLGWIALRVRRHTFVVITIAMFFIIQLLAYNLSWLTKGSTGLSLPIPLDWGGDFFNIPFYYVTLALLLLTLTVSWGVRHSKYGLGLLAIRDDEDRALGLGVKTGISKLLAFALAALIVGMAGAIWAYFVEAVYPATAFDPLFDIAIALMAFLGGLGTITGPLLGALILEPTQQYFALAYGQNGYYLIVYGALFLVVILLLPQGIVPSLQARWSRFQAMRAQERDRTMSRVSHRSTAGEDGSPEVETKEGANL</sequence>
<dbReference type="InterPro" id="IPR001851">
    <property type="entry name" value="ABC_transp_permease"/>
</dbReference>
<name>A0ABQ3V6G6_9CHLR</name>
<feature type="transmembrane region" description="Helical" evidence="7">
    <location>
        <begin position="285"/>
        <end position="306"/>
    </location>
</feature>
<evidence type="ECO:0000256" key="4">
    <source>
        <dbReference type="ARBA" id="ARBA00022989"/>
    </source>
</evidence>
<keyword evidence="5 7" id="KW-0472">Membrane</keyword>
<feature type="transmembrane region" description="Helical" evidence="7">
    <location>
        <begin position="60"/>
        <end position="80"/>
    </location>
</feature>
<accession>A0ABQ3V6G6</accession>
<evidence type="ECO:0000256" key="1">
    <source>
        <dbReference type="ARBA" id="ARBA00004651"/>
    </source>
</evidence>
<evidence type="ECO:0000256" key="3">
    <source>
        <dbReference type="ARBA" id="ARBA00022692"/>
    </source>
</evidence>
<feature type="transmembrane region" description="Helical" evidence="7">
    <location>
        <begin position="86"/>
        <end position="108"/>
    </location>
</feature>
<dbReference type="CDD" id="cd06581">
    <property type="entry name" value="TM_PBP1_LivM_like"/>
    <property type="match status" value="1"/>
</dbReference>
<organism evidence="8 9">
    <name type="scientific">Ktedonobacter robiniae</name>
    <dbReference type="NCBI Taxonomy" id="2778365"/>
    <lineage>
        <taxon>Bacteria</taxon>
        <taxon>Bacillati</taxon>
        <taxon>Chloroflexota</taxon>
        <taxon>Ktedonobacteria</taxon>
        <taxon>Ktedonobacterales</taxon>
        <taxon>Ktedonobacteraceae</taxon>
        <taxon>Ktedonobacter</taxon>
    </lineage>
</organism>
<feature type="transmembrane region" description="Helical" evidence="7">
    <location>
        <begin position="242"/>
        <end position="264"/>
    </location>
</feature>
<evidence type="ECO:0000256" key="5">
    <source>
        <dbReference type="ARBA" id="ARBA00023136"/>
    </source>
</evidence>
<evidence type="ECO:0000256" key="6">
    <source>
        <dbReference type="SAM" id="MobiDB-lite"/>
    </source>
</evidence>
<keyword evidence="4 7" id="KW-1133">Transmembrane helix</keyword>
<dbReference type="InterPro" id="IPR043428">
    <property type="entry name" value="LivM-like"/>
</dbReference>
<comment type="subcellular location">
    <subcellularLocation>
        <location evidence="1">Cell membrane</location>
        <topology evidence="1">Multi-pass membrane protein</topology>
    </subcellularLocation>
</comment>
<feature type="region of interest" description="Disordered" evidence="6">
    <location>
        <begin position="324"/>
        <end position="353"/>
    </location>
</feature>
<feature type="transmembrane region" description="Helical" evidence="7">
    <location>
        <begin position="155"/>
        <end position="178"/>
    </location>
</feature>